<proteinExistence type="predicted"/>
<dbReference type="Proteomes" id="UP001060085">
    <property type="component" value="Linkage Group LG03"/>
</dbReference>
<evidence type="ECO:0000313" key="2">
    <source>
        <dbReference type="Proteomes" id="UP001060085"/>
    </source>
</evidence>
<comment type="caution">
    <text evidence="1">The sequence shown here is derived from an EMBL/GenBank/DDBJ whole genome shotgun (WGS) entry which is preliminary data.</text>
</comment>
<protein>
    <submittedName>
        <fullName evidence="1">Uncharacterized protein</fullName>
    </submittedName>
</protein>
<sequence length="270" mass="31331">MGAKSIKTWSLMKQALRTKFGVENHEGQRQGQAKEKFMKSSMGEKSTKTNELSQSQEVIDRKSHSSLEEEHFYLCKRRKIKRGKCEEIQPQFFNFLTTTCGTKSNHGMKAKGEGMGKELSIGYEGTSISLPLNLFFLCHGFSFKELQLFLELNASYVIFVGNFMVYPVICEQALDIDHMLKCSYPCAYLEKQLFVSMARIKQSYHDLESLHANLFFDLLVVNFSSSCASKWSKIRIFREYFVESGYDERINWFSWSLSDFFHAKLKGKFF</sequence>
<dbReference type="EMBL" id="CM044703">
    <property type="protein sequence ID" value="KAI5672423.1"/>
    <property type="molecule type" value="Genomic_DNA"/>
</dbReference>
<name>A0ACC0BIJ0_CATRO</name>
<evidence type="ECO:0000313" key="1">
    <source>
        <dbReference type="EMBL" id="KAI5672423.1"/>
    </source>
</evidence>
<accession>A0ACC0BIJ0</accession>
<gene>
    <name evidence="1" type="ORF">M9H77_12787</name>
</gene>
<keyword evidence="2" id="KW-1185">Reference proteome</keyword>
<reference evidence="2" key="1">
    <citation type="journal article" date="2023" name="Nat. Plants">
        <title>Single-cell RNA sequencing provides a high-resolution roadmap for understanding the multicellular compartmentation of specialized metabolism.</title>
        <authorList>
            <person name="Sun S."/>
            <person name="Shen X."/>
            <person name="Li Y."/>
            <person name="Li Y."/>
            <person name="Wang S."/>
            <person name="Li R."/>
            <person name="Zhang H."/>
            <person name="Shen G."/>
            <person name="Guo B."/>
            <person name="Wei J."/>
            <person name="Xu J."/>
            <person name="St-Pierre B."/>
            <person name="Chen S."/>
            <person name="Sun C."/>
        </authorList>
    </citation>
    <scope>NUCLEOTIDE SEQUENCE [LARGE SCALE GENOMIC DNA]</scope>
</reference>
<organism evidence="1 2">
    <name type="scientific">Catharanthus roseus</name>
    <name type="common">Madagascar periwinkle</name>
    <name type="synonym">Vinca rosea</name>
    <dbReference type="NCBI Taxonomy" id="4058"/>
    <lineage>
        <taxon>Eukaryota</taxon>
        <taxon>Viridiplantae</taxon>
        <taxon>Streptophyta</taxon>
        <taxon>Embryophyta</taxon>
        <taxon>Tracheophyta</taxon>
        <taxon>Spermatophyta</taxon>
        <taxon>Magnoliopsida</taxon>
        <taxon>eudicotyledons</taxon>
        <taxon>Gunneridae</taxon>
        <taxon>Pentapetalae</taxon>
        <taxon>asterids</taxon>
        <taxon>lamiids</taxon>
        <taxon>Gentianales</taxon>
        <taxon>Apocynaceae</taxon>
        <taxon>Rauvolfioideae</taxon>
        <taxon>Vinceae</taxon>
        <taxon>Catharanthinae</taxon>
        <taxon>Catharanthus</taxon>
    </lineage>
</organism>